<dbReference type="OrthoDB" id="2789670at2759"/>
<evidence type="ECO:0000256" key="2">
    <source>
        <dbReference type="ARBA" id="ARBA00022723"/>
    </source>
</evidence>
<dbReference type="PROSITE" id="PS00086">
    <property type="entry name" value="CYTOCHROME_P450"/>
    <property type="match status" value="2"/>
</dbReference>
<keyword evidence="6" id="KW-0812">Transmembrane</keyword>
<dbReference type="PRINTS" id="PR00463">
    <property type="entry name" value="EP450I"/>
</dbReference>
<dbReference type="InterPro" id="IPR017972">
    <property type="entry name" value="Cyt_P450_CS"/>
</dbReference>
<dbReference type="PANTHER" id="PTHR47951">
    <property type="entry name" value="OS08G0547900 PROTEIN"/>
    <property type="match status" value="1"/>
</dbReference>
<gene>
    <name evidence="7" type="ORF">J1N35_020256</name>
</gene>
<evidence type="ECO:0000256" key="1">
    <source>
        <dbReference type="ARBA" id="ARBA00010617"/>
    </source>
</evidence>
<dbReference type="GO" id="GO:0005506">
    <property type="term" value="F:iron ion binding"/>
    <property type="evidence" value="ECO:0007669"/>
    <property type="project" value="InterPro"/>
</dbReference>
<accession>A0A9D3VC37</accession>
<evidence type="ECO:0000313" key="8">
    <source>
        <dbReference type="Proteomes" id="UP000828251"/>
    </source>
</evidence>
<keyword evidence="2 5" id="KW-0479">Metal-binding</keyword>
<keyword evidence="8" id="KW-1185">Reference proteome</keyword>
<dbReference type="EMBL" id="JAIQCV010000007">
    <property type="protein sequence ID" value="KAH1080495.1"/>
    <property type="molecule type" value="Genomic_DNA"/>
</dbReference>
<evidence type="ECO:0000256" key="5">
    <source>
        <dbReference type="PIRSR" id="PIRSR602401-1"/>
    </source>
</evidence>
<keyword evidence="3" id="KW-0560">Oxidoreductase</keyword>
<evidence type="ECO:0000256" key="3">
    <source>
        <dbReference type="ARBA" id="ARBA00023002"/>
    </source>
</evidence>
<organism evidence="7 8">
    <name type="scientific">Gossypium stocksii</name>
    <dbReference type="NCBI Taxonomy" id="47602"/>
    <lineage>
        <taxon>Eukaryota</taxon>
        <taxon>Viridiplantae</taxon>
        <taxon>Streptophyta</taxon>
        <taxon>Embryophyta</taxon>
        <taxon>Tracheophyta</taxon>
        <taxon>Spermatophyta</taxon>
        <taxon>Magnoliopsida</taxon>
        <taxon>eudicotyledons</taxon>
        <taxon>Gunneridae</taxon>
        <taxon>Pentapetalae</taxon>
        <taxon>rosids</taxon>
        <taxon>malvids</taxon>
        <taxon>Malvales</taxon>
        <taxon>Malvaceae</taxon>
        <taxon>Malvoideae</taxon>
        <taxon>Gossypium</taxon>
    </lineage>
</organism>
<keyword evidence="5" id="KW-0349">Heme</keyword>
<proteinExistence type="inferred from homology"/>
<dbReference type="Gene3D" id="1.10.630.10">
    <property type="entry name" value="Cytochrome P450"/>
    <property type="match status" value="2"/>
</dbReference>
<comment type="similarity">
    <text evidence="1">Belongs to the cytochrome P450 family.</text>
</comment>
<protein>
    <recommendedName>
        <fullName evidence="9">Cytochrome P450</fullName>
    </recommendedName>
</protein>
<dbReference type="FunFam" id="1.10.630.10:FF:000007">
    <property type="entry name" value="Cytochrome P450 76C4"/>
    <property type="match status" value="2"/>
</dbReference>
<dbReference type="AlphaFoldDB" id="A0A9D3VC37"/>
<keyword evidence="6" id="KW-1133">Transmembrane helix</keyword>
<dbReference type="SUPFAM" id="SSF48264">
    <property type="entry name" value="Cytochrome P450"/>
    <property type="match status" value="2"/>
</dbReference>
<keyword evidence="4 5" id="KW-0408">Iron</keyword>
<dbReference type="PANTHER" id="PTHR47951:SF8">
    <property type="entry name" value="CYTOCHROME P450 93A2-LIKE"/>
    <property type="match status" value="1"/>
</dbReference>
<comment type="caution">
    <text evidence="7">The sequence shown here is derived from an EMBL/GenBank/DDBJ whole genome shotgun (WGS) entry which is preliminary data.</text>
</comment>
<reference evidence="7 8" key="1">
    <citation type="journal article" date="2021" name="Plant Biotechnol. J.">
        <title>Multi-omics assisted identification of the key and species-specific regulatory components of drought-tolerant mechanisms in Gossypium stocksii.</title>
        <authorList>
            <person name="Yu D."/>
            <person name="Ke L."/>
            <person name="Zhang D."/>
            <person name="Wu Y."/>
            <person name="Sun Y."/>
            <person name="Mei J."/>
            <person name="Sun J."/>
            <person name="Sun Y."/>
        </authorList>
    </citation>
    <scope>NUCLEOTIDE SEQUENCE [LARGE SCALE GENOMIC DNA]</scope>
    <source>
        <strain evidence="8">cv. E1</strain>
        <tissue evidence="7">Leaf</tissue>
    </source>
</reference>
<dbReference type="GO" id="GO:0016705">
    <property type="term" value="F:oxidoreductase activity, acting on paired donors, with incorporation or reduction of molecular oxygen"/>
    <property type="evidence" value="ECO:0007669"/>
    <property type="project" value="InterPro"/>
</dbReference>
<dbReference type="Pfam" id="PF00067">
    <property type="entry name" value="p450"/>
    <property type="match status" value="2"/>
</dbReference>
<name>A0A9D3VC37_9ROSI</name>
<dbReference type="GO" id="GO:0004497">
    <property type="term" value="F:monooxygenase activity"/>
    <property type="evidence" value="ECO:0007669"/>
    <property type="project" value="InterPro"/>
</dbReference>
<sequence>MSNLYNKLAVLACEGWSWGCIHAHEFAPLMAAALAIFCCAWWWWVMKISKINPPLPPGPLGLPIIGNLPFIQPELHRYFLDLSRIYGPIFKLRLGRMIVIVISSPSLANEVLKDQDAIFANRDSPAAAVAGSFGGLDIAWRSSGPDYNRLRKLVMREVMSKQGLDACYVLRRREVRRMVKEIHEKVGSIVNIDEQLSATALRVMMSTLWGDDPSKLIGEERRSKDLFELRKRLDEFVKTFAAPNISDLFPVLAPFDIQGIESQAKNNLSWFYGVFESVIKNRINIGDDGKEKEKISNDFMQQLLDLHQRGNDKSSLSINEVKALLMDMMVGGTDTIPTTAEWAMTELLRHPDTMAKLVEELDMVVGNQDVVEECHIPKLIYLDAVIKETLRLHPVVPLLLPHVPSETSIVGGYTVPKDCRVFINAWAMQRDPKLWDDPLRFQPERFLESDISYRGNNFKYFPFGSGRRICVGVSMAEKMVALLLGSLVHSFQWGLPEGTKPGLEDKFGIVLKKTESLLAILAYEGWSWDCHALAPLMASGLAIFCCAWWLWRGMKFTKINPPLPPGPLGLPIIGNLPFIQPQLHRYFSDLSRIYGPIIKLRMGRMIVIVINSPLLANEVLKVQDAIFANRDIPAAAVVGTFGGLNIAWRPKSPGYNRLRKLVVCEIMSKQSLDACYVFRRREVRRMVTEIHGKVGSLVNIDEQLSATALRVMTSTLWGDDPSQDLIELRKRLDEFIITFAAPNVSDLFPILAPFDLQGIESKAKEQLSWFYGVFESMIKNRRNIGDDGKEKEKIDKDFMQQLLELHQRGDDNSSLSLNEVKALLLDLMVAGTDTIPTTVEWTMTELLRHPDKMTKLIEELDMVVGNQNTMEESYIPQLVYLDAVIKETLRLHPVAPLLLPHVPSETTIIGGYAIPKGCRVFINAWAMQRDLELWDDPLRFQPERFLEADINYRDNNFKYLPFGSGRRMCVGISMAKKMAALLVGSLVHSFEWRLSEGTKLSLEDKFGLVLKKKESLVAKPIARLPNLEQYK</sequence>
<comment type="cofactor">
    <cofactor evidence="5">
        <name>heme</name>
        <dbReference type="ChEBI" id="CHEBI:30413"/>
    </cofactor>
</comment>
<feature type="transmembrane region" description="Helical" evidence="6">
    <location>
        <begin position="26"/>
        <end position="45"/>
    </location>
</feature>
<dbReference type="InterPro" id="IPR036396">
    <property type="entry name" value="Cyt_P450_sf"/>
</dbReference>
<dbReference type="InterPro" id="IPR002401">
    <property type="entry name" value="Cyt_P450_E_grp-I"/>
</dbReference>
<feature type="binding site" description="axial binding residue" evidence="5">
    <location>
        <position position="470"/>
    </location>
    <ligand>
        <name>heme</name>
        <dbReference type="ChEBI" id="CHEBI:30413"/>
    </ligand>
    <ligandPart>
        <name>Fe</name>
        <dbReference type="ChEBI" id="CHEBI:18248"/>
    </ligandPart>
</feature>
<dbReference type="InterPro" id="IPR001128">
    <property type="entry name" value="Cyt_P450"/>
</dbReference>
<evidence type="ECO:0000313" key="7">
    <source>
        <dbReference type="EMBL" id="KAH1080495.1"/>
    </source>
</evidence>
<dbReference type="GO" id="GO:0020037">
    <property type="term" value="F:heme binding"/>
    <property type="evidence" value="ECO:0007669"/>
    <property type="project" value="InterPro"/>
</dbReference>
<dbReference type="PRINTS" id="PR00385">
    <property type="entry name" value="P450"/>
</dbReference>
<evidence type="ECO:0000256" key="6">
    <source>
        <dbReference type="SAM" id="Phobius"/>
    </source>
</evidence>
<evidence type="ECO:0000256" key="4">
    <source>
        <dbReference type="ARBA" id="ARBA00023004"/>
    </source>
</evidence>
<keyword evidence="6" id="KW-0472">Membrane</keyword>
<dbReference type="Proteomes" id="UP000828251">
    <property type="component" value="Unassembled WGS sequence"/>
</dbReference>
<evidence type="ECO:0008006" key="9">
    <source>
        <dbReference type="Google" id="ProtNLM"/>
    </source>
</evidence>